<feature type="transmembrane region" description="Helical" evidence="2">
    <location>
        <begin position="131"/>
        <end position="148"/>
    </location>
</feature>
<evidence type="ECO:0000256" key="2">
    <source>
        <dbReference type="SAM" id="Phobius"/>
    </source>
</evidence>
<reference evidence="4" key="1">
    <citation type="submission" date="2016-01" db="EMBL/GenBank/DDBJ databases">
        <authorList>
            <person name="Mitreva M."/>
            <person name="Pepin K.H."/>
            <person name="Mihindukulasuriya K.A."/>
            <person name="Fulton R."/>
            <person name="Fronick C."/>
            <person name="O'Laughlin M."/>
            <person name="Miner T."/>
            <person name="Herter B."/>
            <person name="Rosa B.A."/>
            <person name="Cordes M."/>
            <person name="Tomlinson C."/>
            <person name="Wollam A."/>
            <person name="Palsikar V.B."/>
            <person name="Mardis E.R."/>
            <person name="Wilson R.K."/>
        </authorList>
    </citation>
    <scope>NUCLEOTIDE SEQUENCE [LARGE SCALE GENOMIC DNA]</scope>
    <source>
        <strain evidence="4">GED7749B</strain>
    </source>
</reference>
<keyword evidence="2" id="KW-0472">Membrane</keyword>
<feature type="region of interest" description="Disordered" evidence="1">
    <location>
        <begin position="1"/>
        <end position="29"/>
    </location>
</feature>
<organism evidence="3 4">
    <name type="scientific">Heyndrickxia coagulans</name>
    <name type="common">Weizmannia coagulans</name>
    <dbReference type="NCBI Taxonomy" id="1398"/>
    <lineage>
        <taxon>Bacteria</taxon>
        <taxon>Bacillati</taxon>
        <taxon>Bacillota</taxon>
        <taxon>Bacilli</taxon>
        <taxon>Bacillales</taxon>
        <taxon>Bacillaceae</taxon>
        <taxon>Heyndrickxia</taxon>
    </lineage>
</organism>
<dbReference type="RefSeq" id="WP_061087152.1">
    <property type="nucleotide sequence ID" value="NZ_KQ955912.1"/>
</dbReference>
<dbReference type="Proteomes" id="UP000070376">
    <property type="component" value="Unassembled WGS sequence"/>
</dbReference>
<sequence>MSYYDSNGSCYDDHRRHKRQDEEERGLLSEFDVDQSPSVPVSVTGVFNMANAIAEVDVKVDDYDDRVSLLATVEWSPADLPLGVTLAALIGAITGAGPGIVIPLTIPAVFRIWRRNSSGTTLISQKRDESGISGIGILTAGGLVTVLFENVTTTVHAVDTDPSKGKNEYFLTIELGNFAPDTTIPGVAPTLLGTITLTPQNVVSYTFSAAEIEDNDHYHYDNKKGHKKNYRD</sequence>
<accession>A0A133KEC6</accession>
<keyword evidence="2" id="KW-1133">Transmembrane helix</keyword>
<proteinExistence type="predicted"/>
<comment type="caution">
    <text evidence="3">The sequence shown here is derived from an EMBL/GenBank/DDBJ whole genome shotgun (WGS) entry which is preliminary data.</text>
</comment>
<dbReference type="PATRIC" id="fig|1398.22.peg.3168"/>
<evidence type="ECO:0000313" key="4">
    <source>
        <dbReference type="Proteomes" id="UP000070376"/>
    </source>
</evidence>
<name>A0A133KEC6_HEYCO</name>
<feature type="transmembrane region" description="Helical" evidence="2">
    <location>
        <begin position="86"/>
        <end position="110"/>
    </location>
</feature>
<dbReference type="EMBL" id="LRPN01000161">
    <property type="protein sequence ID" value="KWZ77860.1"/>
    <property type="molecule type" value="Genomic_DNA"/>
</dbReference>
<feature type="compositionally biased region" description="Basic and acidic residues" evidence="1">
    <location>
        <begin position="11"/>
        <end position="27"/>
    </location>
</feature>
<evidence type="ECO:0000256" key="1">
    <source>
        <dbReference type="SAM" id="MobiDB-lite"/>
    </source>
</evidence>
<dbReference type="AlphaFoldDB" id="A0A133KEC6"/>
<gene>
    <name evidence="3" type="ORF">HMPREF3213_03165</name>
</gene>
<evidence type="ECO:0000313" key="3">
    <source>
        <dbReference type="EMBL" id="KWZ77860.1"/>
    </source>
</evidence>
<keyword evidence="2" id="KW-0812">Transmembrane</keyword>
<protein>
    <submittedName>
        <fullName evidence="3">Uncharacterized protein</fullName>
    </submittedName>
</protein>